<dbReference type="EMBL" id="JABFAA010000006">
    <property type="protein sequence ID" value="MBA0683889.1"/>
    <property type="molecule type" value="Genomic_DNA"/>
</dbReference>
<accession>A0A7J8XAR7</accession>
<sequence length="41" mass="4946">MVSELKLRRQEQAMARREKLRQAYLRKQLEKLKAASKTEQT</sequence>
<gene>
    <name evidence="1" type="ORF">Goari_025516</name>
</gene>
<name>A0A7J8XAR7_GOSAI</name>
<dbReference type="AlphaFoldDB" id="A0A7J8XAR7"/>
<comment type="caution">
    <text evidence="1">The sequence shown here is derived from an EMBL/GenBank/DDBJ whole genome shotgun (WGS) entry which is preliminary data.</text>
</comment>
<keyword evidence="2" id="KW-1185">Reference proteome</keyword>
<protein>
    <submittedName>
        <fullName evidence="1">Uncharacterized protein</fullName>
    </submittedName>
</protein>
<evidence type="ECO:0000313" key="2">
    <source>
        <dbReference type="Proteomes" id="UP000593577"/>
    </source>
</evidence>
<organism evidence="1 2">
    <name type="scientific">Gossypium aridum</name>
    <name type="common">American cotton</name>
    <name type="synonym">Erioxylum aridum</name>
    <dbReference type="NCBI Taxonomy" id="34290"/>
    <lineage>
        <taxon>Eukaryota</taxon>
        <taxon>Viridiplantae</taxon>
        <taxon>Streptophyta</taxon>
        <taxon>Embryophyta</taxon>
        <taxon>Tracheophyta</taxon>
        <taxon>Spermatophyta</taxon>
        <taxon>Magnoliopsida</taxon>
        <taxon>eudicotyledons</taxon>
        <taxon>Gunneridae</taxon>
        <taxon>Pentapetalae</taxon>
        <taxon>rosids</taxon>
        <taxon>malvids</taxon>
        <taxon>Malvales</taxon>
        <taxon>Malvaceae</taxon>
        <taxon>Malvoideae</taxon>
        <taxon>Gossypium</taxon>
    </lineage>
</organism>
<dbReference type="Proteomes" id="UP000593577">
    <property type="component" value="Unassembled WGS sequence"/>
</dbReference>
<evidence type="ECO:0000313" key="1">
    <source>
        <dbReference type="EMBL" id="MBA0683889.1"/>
    </source>
</evidence>
<reference evidence="1 2" key="1">
    <citation type="journal article" date="2019" name="Genome Biol. Evol.">
        <title>Insights into the evolution of the New World diploid cottons (Gossypium, subgenus Houzingenia) based on genome sequencing.</title>
        <authorList>
            <person name="Grover C.E."/>
            <person name="Arick M.A. 2nd"/>
            <person name="Thrash A."/>
            <person name="Conover J.L."/>
            <person name="Sanders W.S."/>
            <person name="Peterson D.G."/>
            <person name="Frelichowski J.E."/>
            <person name="Scheffler J.A."/>
            <person name="Scheffler B.E."/>
            <person name="Wendel J.F."/>
        </authorList>
    </citation>
    <scope>NUCLEOTIDE SEQUENCE [LARGE SCALE GENOMIC DNA]</scope>
    <source>
        <strain evidence="1">185</strain>
        <tissue evidence="1">Leaf</tissue>
    </source>
</reference>
<proteinExistence type="predicted"/>